<dbReference type="Proteomes" id="UP000198588">
    <property type="component" value="Unassembled WGS sequence"/>
</dbReference>
<sequence>MMRKPYSGPNYDDPIEWLAPPEYYHAPLRAGDHSIPVAANASIVTFTVDAGPNGQTIIVIVRSGGA</sequence>
<name>A0A1G5W178_9HYPH</name>
<dbReference type="EMBL" id="FMXM01000003">
    <property type="protein sequence ID" value="SDA51778.1"/>
    <property type="molecule type" value="Genomic_DNA"/>
</dbReference>
<gene>
    <name evidence="1" type="ORF">SAMN02927914_01035</name>
</gene>
<protein>
    <submittedName>
        <fullName evidence="1">Uncharacterized protein</fullName>
    </submittedName>
</protein>
<proteinExistence type="predicted"/>
<dbReference type="OrthoDB" id="9941733at2"/>
<evidence type="ECO:0000313" key="1">
    <source>
        <dbReference type="EMBL" id="SDA51778.1"/>
    </source>
</evidence>
<dbReference type="RefSeq" id="WP_091575929.1">
    <property type="nucleotide sequence ID" value="NZ_FMXM01000003.1"/>
</dbReference>
<dbReference type="STRING" id="1165689.SAMN02927914_01035"/>
<accession>A0A1G5W178</accession>
<reference evidence="1 2" key="1">
    <citation type="submission" date="2016-10" db="EMBL/GenBank/DDBJ databases">
        <authorList>
            <person name="de Groot N.N."/>
        </authorList>
    </citation>
    <scope>NUCLEOTIDE SEQUENCE [LARGE SCALE GENOMIC DNA]</scope>
    <source>
        <strain evidence="1 2">CGMCC 1.12097</strain>
    </source>
</reference>
<evidence type="ECO:0000313" key="2">
    <source>
        <dbReference type="Proteomes" id="UP000198588"/>
    </source>
</evidence>
<organism evidence="1 2">
    <name type="scientific">Mesorhizobium qingshengii</name>
    <dbReference type="NCBI Taxonomy" id="1165689"/>
    <lineage>
        <taxon>Bacteria</taxon>
        <taxon>Pseudomonadati</taxon>
        <taxon>Pseudomonadota</taxon>
        <taxon>Alphaproteobacteria</taxon>
        <taxon>Hyphomicrobiales</taxon>
        <taxon>Phyllobacteriaceae</taxon>
        <taxon>Mesorhizobium</taxon>
    </lineage>
</organism>
<dbReference type="AlphaFoldDB" id="A0A1G5W178"/>